<evidence type="ECO:0000313" key="2">
    <source>
        <dbReference type="EMBL" id="GAA0921867.1"/>
    </source>
</evidence>
<comment type="similarity">
    <text evidence="1">Belongs to the asp23 family.</text>
</comment>
<accession>A0ABP3ZH20</accession>
<dbReference type="Proteomes" id="UP001501578">
    <property type="component" value="Unassembled WGS sequence"/>
</dbReference>
<proteinExistence type="inferred from homology"/>
<evidence type="ECO:0000313" key="3">
    <source>
        <dbReference type="Proteomes" id="UP001501578"/>
    </source>
</evidence>
<keyword evidence="3" id="KW-1185">Reference proteome</keyword>
<protein>
    <recommendedName>
        <fullName evidence="4">Asp23/Gls24 family envelope stress response protein</fullName>
    </recommendedName>
</protein>
<evidence type="ECO:0008006" key="4">
    <source>
        <dbReference type="Google" id="ProtNLM"/>
    </source>
</evidence>
<gene>
    <name evidence="2" type="ORF">GCM10009560_20930</name>
</gene>
<dbReference type="EMBL" id="BAAAHQ010000008">
    <property type="protein sequence ID" value="GAA0921867.1"/>
    <property type="molecule type" value="Genomic_DNA"/>
</dbReference>
<organism evidence="2 3">
    <name type="scientific">Nonomuraea longicatena</name>
    <dbReference type="NCBI Taxonomy" id="83682"/>
    <lineage>
        <taxon>Bacteria</taxon>
        <taxon>Bacillati</taxon>
        <taxon>Actinomycetota</taxon>
        <taxon>Actinomycetes</taxon>
        <taxon>Streptosporangiales</taxon>
        <taxon>Streptosporangiaceae</taxon>
        <taxon>Nonomuraea</taxon>
    </lineage>
</organism>
<reference evidence="3" key="1">
    <citation type="journal article" date="2019" name="Int. J. Syst. Evol. Microbiol.">
        <title>The Global Catalogue of Microorganisms (GCM) 10K type strain sequencing project: providing services to taxonomists for standard genome sequencing and annotation.</title>
        <authorList>
            <consortium name="The Broad Institute Genomics Platform"/>
            <consortium name="The Broad Institute Genome Sequencing Center for Infectious Disease"/>
            <person name="Wu L."/>
            <person name="Ma J."/>
        </authorList>
    </citation>
    <scope>NUCLEOTIDE SEQUENCE [LARGE SCALE GENOMIC DNA]</scope>
    <source>
        <strain evidence="3">JCM 11136</strain>
    </source>
</reference>
<dbReference type="Pfam" id="PF03780">
    <property type="entry name" value="Asp23"/>
    <property type="match status" value="1"/>
</dbReference>
<sequence length="108" mass="11749">MTALAELRGRTAVTDRAATRIVCRVARELPEVVELREGDGLPWTHTSGARVEHDLVGIRLFVTTAYPVPLRATAARIREQVAERVSALTGLQVAYVDVVITALRGAET</sequence>
<name>A0ABP3ZH20_9ACTN</name>
<comment type="caution">
    <text evidence="2">The sequence shown here is derived from an EMBL/GenBank/DDBJ whole genome shotgun (WGS) entry which is preliminary data.</text>
</comment>
<dbReference type="RefSeq" id="WP_343949546.1">
    <property type="nucleotide sequence ID" value="NZ_BAAAHQ010000008.1"/>
</dbReference>
<dbReference type="InterPro" id="IPR005531">
    <property type="entry name" value="Asp23"/>
</dbReference>
<evidence type="ECO:0000256" key="1">
    <source>
        <dbReference type="ARBA" id="ARBA00005721"/>
    </source>
</evidence>